<keyword evidence="1" id="KW-1133">Transmembrane helix</keyword>
<protein>
    <submittedName>
        <fullName evidence="2">Uncharacterized protein</fullName>
    </submittedName>
</protein>
<accession>A0A0E0EMP3</accession>
<evidence type="ECO:0000313" key="3">
    <source>
        <dbReference type="Proteomes" id="UP000008021"/>
    </source>
</evidence>
<sequence length="73" mass="8099">MGDEWETWMAAGLVSPICHPVANFALSLAVAFLLSIECSPIFPKVTIGNKMVKRCYLKVTELGDEVMLAKWQV</sequence>
<dbReference type="EnsemblPlants" id="OMERI08G15100.1">
    <property type="protein sequence ID" value="OMERI08G15100.1"/>
    <property type="gene ID" value="OMERI08G15100"/>
</dbReference>
<organism evidence="2">
    <name type="scientific">Oryza meridionalis</name>
    <dbReference type="NCBI Taxonomy" id="40149"/>
    <lineage>
        <taxon>Eukaryota</taxon>
        <taxon>Viridiplantae</taxon>
        <taxon>Streptophyta</taxon>
        <taxon>Embryophyta</taxon>
        <taxon>Tracheophyta</taxon>
        <taxon>Spermatophyta</taxon>
        <taxon>Magnoliopsida</taxon>
        <taxon>Liliopsida</taxon>
        <taxon>Poales</taxon>
        <taxon>Poaceae</taxon>
        <taxon>BOP clade</taxon>
        <taxon>Oryzoideae</taxon>
        <taxon>Oryzeae</taxon>
        <taxon>Oryzinae</taxon>
        <taxon>Oryza</taxon>
    </lineage>
</organism>
<reference evidence="2" key="1">
    <citation type="submission" date="2015-04" db="UniProtKB">
        <authorList>
            <consortium name="EnsemblPlants"/>
        </authorList>
    </citation>
    <scope>IDENTIFICATION</scope>
</reference>
<dbReference type="Gramene" id="OMERI08G15100.1">
    <property type="protein sequence ID" value="OMERI08G15100.1"/>
    <property type="gene ID" value="OMERI08G15100"/>
</dbReference>
<evidence type="ECO:0000313" key="2">
    <source>
        <dbReference type="EnsemblPlants" id="OMERI08G15100.1"/>
    </source>
</evidence>
<feature type="transmembrane region" description="Helical" evidence="1">
    <location>
        <begin position="20"/>
        <end position="42"/>
    </location>
</feature>
<keyword evidence="3" id="KW-1185">Reference proteome</keyword>
<evidence type="ECO:0000256" key="1">
    <source>
        <dbReference type="SAM" id="Phobius"/>
    </source>
</evidence>
<reference evidence="2" key="2">
    <citation type="submission" date="2018-05" db="EMBL/GenBank/DDBJ databases">
        <title>OmerRS3 (Oryza meridionalis Reference Sequence Version 3).</title>
        <authorList>
            <person name="Zhang J."/>
            <person name="Kudrna D."/>
            <person name="Lee S."/>
            <person name="Talag J."/>
            <person name="Welchert J."/>
            <person name="Wing R.A."/>
        </authorList>
    </citation>
    <scope>NUCLEOTIDE SEQUENCE [LARGE SCALE GENOMIC DNA]</scope>
    <source>
        <strain evidence="2">cv. OR44</strain>
    </source>
</reference>
<keyword evidence="1" id="KW-0472">Membrane</keyword>
<proteinExistence type="predicted"/>
<dbReference type="HOGENOM" id="CLU_2708998_0_0_1"/>
<name>A0A0E0EMP3_9ORYZ</name>
<keyword evidence="1" id="KW-0812">Transmembrane</keyword>
<dbReference type="AlphaFoldDB" id="A0A0E0EMP3"/>
<dbReference type="Proteomes" id="UP000008021">
    <property type="component" value="Chromosome 8"/>
</dbReference>